<comment type="caution">
    <text evidence="1">The sequence shown here is derived from an EMBL/GenBank/DDBJ whole genome shotgun (WGS) entry which is preliminary data.</text>
</comment>
<evidence type="ECO:0000313" key="1">
    <source>
        <dbReference type="EMBL" id="GER55716.1"/>
    </source>
</evidence>
<protein>
    <submittedName>
        <fullName evidence="1">Uncharacterized protein</fullName>
    </submittedName>
</protein>
<name>A0A5A7RE82_STRAF</name>
<sequence length="166" mass="19068">MILDRESAGLDTWRGAEHILNFFPRKCQLQRIVTVNEQPFTLWTNISSFSFGKKQRLGSSVRCFSKSHQKFSTRIHTAEKLYVIFKEKELLIEYQYLQLVVASTGCKESRLPKRTFGCYCSAKTGTEKAILFPSHLESLGEGLRDERSEENTPARVNLSVNLKFTP</sequence>
<evidence type="ECO:0000313" key="2">
    <source>
        <dbReference type="Proteomes" id="UP000325081"/>
    </source>
</evidence>
<gene>
    <name evidence="1" type="ORF">STAS_33405</name>
</gene>
<accession>A0A5A7RE82</accession>
<reference evidence="2" key="1">
    <citation type="journal article" date="2019" name="Curr. Biol.">
        <title>Genome Sequence of Striga asiatica Provides Insight into the Evolution of Plant Parasitism.</title>
        <authorList>
            <person name="Yoshida S."/>
            <person name="Kim S."/>
            <person name="Wafula E.K."/>
            <person name="Tanskanen J."/>
            <person name="Kim Y.M."/>
            <person name="Honaas L."/>
            <person name="Yang Z."/>
            <person name="Spallek T."/>
            <person name="Conn C.E."/>
            <person name="Ichihashi Y."/>
            <person name="Cheong K."/>
            <person name="Cui S."/>
            <person name="Der J.P."/>
            <person name="Gundlach H."/>
            <person name="Jiao Y."/>
            <person name="Hori C."/>
            <person name="Ishida J.K."/>
            <person name="Kasahara H."/>
            <person name="Kiba T."/>
            <person name="Kim M.S."/>
            <person name="Koo N."/>
            <person name="Laohavisit A."/>
            <person name="Lee Y.H."/>
            <person name="Lumba S."/>
            <person name="McCourt P."/>
            <person name="Mortimer J.C."/>
            <person name="Mutuku J.M."/>
            <person name="Nomura T."/>
            <person name="Sasaki-Sekimoto Y."/>
            <person name="Seto Y."/>
            <person name="Wang Y."/>
            <person name="Wakatake T."/>
            <person name="Sakakibara H."/>
            <person name="Demura T."/>
            <person name="Yamaguchi S."/>
            <person name="Yoneyama K."/>
            <person name="Manabe R.I."/>
            <person name="Nelson D.C."/>
            <person name="Schulman A.H."/>
            <person name="Timko M.P."/>
            <person name="dePamphilis C.W."/>
            <person name="Choi D."/>
            <person name="Shirasu K."/>
        </authorList>
    </citation>
    <scope>NUCLEOTIDE SEQUENCE [LARGE SCALE GENOMIC DNA]</scope>
    <source>
        <strain evidence="2">cv. UVA1</strain>
    </source>
</reference>
<organism evidence="1 2">
    <name type="scientific">Striga asiatica</name>
    <name type="common">Asiatic witchweed</name>
    <name type="synonym">Buchnera asiatica</name>
    <dbReference type="NCBI Taxonomy" id="4170"/>
    <lineage>
        <taxon>Eukaryota</taxon>
        <taxon>Viridiplantae</taxon>
        <taxon>Streptophyta</taxon>
        <taxon>Embryophyta</taxon>
        <taxon>Tracheophyta</taxon>
        <taxon>Spermatophyta</taxon>
        <taxon>Magnoliopsida</taxon>
        <taxon>eudicotyledons</taxon>
        <taxon>Gunneridae</taxon>
        <taxon>Pentapetalae</taxon>
        <taxon>asterids</taxon>
        <taxon>lamiids</taxon>
        <taxon>Lamiales</taxon>
        <taxon>Orobanchaceae</taxon>
        <taxon>Buchnereae</taxon>
        <taxon>Striga</taxon>
    </lineage>
</organism>
<keyword evidence="2" id="KW-1185">Reference proteome</keyword>
<dbReference type="EMBL" id="BKCP01012181">
    <property type="protein sequence ID" value="GER55716.1"/>
    <property type="molecule type" value="Genomic_DNA"/>
</dbReference>
<dbReference type="Proteomes" id="UP000325081">
    <property type="component" value="Unassembled WGS sequence"/>
</dbReference>
<dbReference type="AlphaFoldDB" id="A0A5A7RE82"/>
<proteinExistence type="predicted"/>